<organism evidence="1 2">
    <name type="scientific">Elizabethkingia anophelis</name>
    <dbReference type="NCBI Taxonomy" id="1117645"/>
    <lineage>
        <taxon>Bacteria</taxon>
        <taxon>Pseudomonadati</taxon>
        <taxon>Bacteroidota</taxon>
        <taxon>Flavobacteriia</taxon>
        <taxon>Flavobacteriales</taxon>
        <taxon>Weeksellaceae</taxon>
        <taxon>Elizabethkingia</taxon>
    </lineage>
</organism>
<evidence type="ECO:0008006" key="3">
    <source>
        <dbReference type="Google" id="ProtNLM"/>
    </source>
</evidence>
<reference evidence="1 2" key="1">
    <citation type="submission" date="2018-06" db="EMBL/GenBank/DDBJ databases">
        <authorList>
            <consortium name="Pathogen Informatics"/>
            <person name="Doyle S."/>
        </authorList>
    </citation>
    <scope>NUCLEOTIDE SEQUENCE [LARGE SCALE GENOMIC DNA]</scope>
    <source>
        <strain evidence="1 2">NCTC10588</strain>
    </source>
</reference>
<gene>
    <name evidence="1" type="ORF">NCTC10588_03832</name>
</gene>
<evidence type="ECO:0000313" key="2">
    <source>
        <dbReference type="Proteomes" id="UP000254876"/>
    </source>
</evidence>
<evidence type="ECO:0000313" key="1">
    <source>
        <dbReference type="EMBL" id="STD13753.1"/>
    </source>
</evidence>
<accession>A0A7Z7M028</accession>
<proteinExistence type="predicted"/>
<comment type="caution">
    <text evidence="1">The sequence shown here is derived from an EMBL/GenBank/DDBJ whole genome shotgun (WGS) entry which is preliminary data.</text>
</comment>
<sequence length="293" mass="34474">MLLTGAFFFIFLRKIYMNKNLFYLLPIFVLLFSCRNNDSEPRETLIREANLTFNPPKNASNSDLFYYYNFKYDTNNRLVERIGAPIMDPSGKIITFTYKISTTIEYGNKSASIKESSTELIVSKDIKENLIFNESNQIIERNIINETFPKLNKKTKYFYNGKLLVKTETTFPNNIFNPERPYDYIETIIEKFAYDPNENLQNIITTRLITNGMESTTQVYEKQFGNYDTSRNPFKKLNVLNDYLERSLSRNNFRYMAVIYYTSNSKQLISETEWNFNYDSNGNIISSNSITLE</sequence>
<dbReference type="EMBL" id="UFYD01000001">
    <property type="protein sequence ID" value="STD13753.1"/>
    <property type="molecule type" value="Genomic_DNA"/>
</dbReference>
<name>A0A7Z7M028_9FLAO</name>
<dbReference type="AlphaFoldDB" id="A0A7Z7M028"/>
<dbReference type="Proteomes" id="UP000254876">
    <property type="component" value="Unassembled WGS sequence"/>
</dbReference>
<dbReference type="Gene3D" id="2.180.10.10">
    <property type="entry name" value="RHS repeat-associated core"/>
    <property type="match status" value="1"/>
</dbReference>
<protein>
    <recommendedName>
        <fullName evidence="3">DUF4595 domain-containing protein</fullName>
    </recommendedName>
</protein>